<accession>A0A6H1ZPY1</accession>
<evidence type="ECO:0000313" key="1">
    <source>
        <dbReference type="EMBL" id="QJA49568.1"/>
    </source>
</evidence>
<organism evidence="1">
    <name type="scientific">viral metagenome</name>
    <dbReference type="NCBI Taxonomy" id="1070528"/>
    <lineage>
        <taxon>unclassified sequences</taxon>
        <taxon>metagenomes</taxon>
        <taxon>organismal metagenomes</taxon>
    </lineage>
</organism>
<proteinExistence type="predicted"/>
<evidence type="ECO:0000313" key="3">
    <source>
        <dbReference type="EMBL" id="QJA82868.1"/>
    </source>
</evidence>
<dbReference type="EMBL" id="MT144916">
    <property type="protein sequence ID" value="QJI01339.1"/>
    <property type="molecule type" value="Genomic_DNA"/>
</dbReference>
<gene>
    <name evidence="3" type="ORF">MM415A00356_0017</name>
    <name evidence="2" type="ORF">MM415B00404_0038</name>
    <name evidence="1" type="ORF">TM448A01405_0007</name>
    <name evidence="4" type="ORF">TM448B02468_0008</name>
</gene>
<dbReference type="AlphaFoldDB" id="A0A6H1ZPY1"/>
<dbReference type="EMBL" id="MT141536">
    <property type="protein sequence ID" value="QJA65336.1"/>
    <property type="molecule type" value="Genomic_DNA"/>
</dbReference>
<dbReference type="EMBL" id="MT142498">
    <property type="protein sequence ID" value="QJA82868.1"/>
    <property type="molecule type" value="Genomic_DNA"/>
</dbReference>
<evidence type="ECO:0000313" key="4">
    <source>
        <dbReference type="EMBL" id="QJI01339.1"/>
    </source>
</evidence>
<name>A0A6H1ZPY1_9ZZZZ</name>
<reference evidence="1" key="1">
    <citation type="submission" date="2020-03" db="EMBL/GenBank/DDBJ databases">
        <title>The deep terrestrial virosphere.</title>
        <authorList>
            <person name="Holmfeldt K."/>
            <person name="Nilsson E."/>
            <person name="Simone D."/>
            <person name="Lopez-Fernandez M."/>
            <person name="Wu X."/>
            <person name="de Brujin I."/>
            <person name="Lundin D."/>
            <person name="Andersson A."/>
            <person name="Bertilsson S."/>
            <person name="Dopson M."/>
        </authorList>
    </citation>
    <scope>NUCLEOTIDE SEQUENCE</scope>
    <source>
        <strain evidence="3">MM415A00356</strain>
        <strain evidence="2">MM415B00404</strain>
        <strain evidence="1">TM448A01405</strain>
        <strain evidence="4">TM448B02468</strain>
    </source>
</reference>
<sequence length="122" mass="12618">MARVAGYGGDVLAPGAIVGIREWSIDYAAAALDSSGFDGNQDKTFIAGMKEWSGSFSGFKDGAPLGIGTVIAFEFQESGVATQKWVGNGIITNIRPSSSVDGIVQYAYDFQGTGALGTIPTT</sequence>
<evidence type="ECO:0000313" key="2">
    <source>
        <dbReference type="EMBL" id="QJA65336.1"/>
    </source>
</evidence>
<protein>
    <submittedName>
        <fullName evidence="1">Putative tail protein</fullName>
    </submittedName>
</protein>
<dbReference type="EMBL" id="MT144143">
    <property type="protein sequence ID" value="QJA49568.1"/>
    <property type="molecule type" value="Genomic_DNA"/>
</dbReference>